<reference evidence="1" key="1">
    <citation type="submission" date="2014-12" db="EMBL/GenBank/DDBJ databases">
        <title>Insight into the proteome of Arion vulgaris.</title>
        <authorList>
            <person name="Aradska J."/>
            <person name="Bulat T."/>
            <person name="Smidak R."/>
            <person name="Sarate P."/>
            <person name="Gangsoo J."/>
            <person name="Sialana F."/>
            <person name="Bilban M."/>
            <person name="Lubec G."/>
        </authorList>
    </citation>
    <scope>NUCLEOTIDE SEQUENCE</scope>
    <source>
        <tissue evidence="1">Skin</tissue>
    </source>
</reference>
<dbReference type="AlphaFoldDB" id="A0A0B7A0A6"/>
<protein>
    <recommendedName>
        <fullName evidence="2">Endonuclease/exonuclease/phosphatase domain-containing protein</fullName>
    </recommendedName>
</protein>
<organism evidence="1">
    <name type="scientific">Arion vulgaris</name>
    <dbReference type="NCBI Taxonomy" id="1028688"/>
    <lineage>
        <taxon>Eukaryota</taxon>
        <taxon>Metazoa</taxon>
        <taxon>Spiralia</taxon>
        <taxon>Lophotrochozoa</taxon>
        <taxon>Mollusca</taxon>
        <taxon>Gastropoda</taxon>
        <taxon>Heterobranchia</taxon>
        <taxon>Euthyneura</taxon>
        <taxon>Panpulmonata</taxon>
        <taxon>Eupulmonata</taxon>
        <taxon>Stylommatophora</taxon>
        <taxon>Helicina</taxon>
        <taxon>Arionoidea</taxon>
        <taxon>Arionidae</taxon>
        <taxon>Arion</taxon>
    </lineage>
</organism>
<evidence type="ECO:0000313" key="1">
    <source>
        <dbReference type="EMBL" id="CEK73992.1"/>
    </source>
</evidence>
<name>A0A0B7A0A6_9EUPU</name>
<proteinExistence type="predicted"/>
<evidence type="ECO:0008006" key="2">
    <source>
        <dbReference type="Google" id="ProtNLM"/>
    </source>
</evidence>
<gene>
    <name evidence="1" type="primary">ORF89218</name>
</gene>
<accession>A0A0B7A0A6</accession>
<dbReference type="EMBL" id="HACG01027127">
    <property type="protein sequence ID" value="CEK73992.1"/>
    <property type="molecule type" value="Transcribed_RNA"/>
</dbReference>
<sequence length="54" mass="6450">MLEDMMLTNSNCLVLGDFNSEMWEHEVEEWEIDDLRLMKVPDKEVHDLNSKLVQ</sequence>